<dbReference type="InterPro" id="IPR020904">
    <property type="entry name" value="Sc_DH/Rdtase_CS"/>
</dbReference>
<keyword evidence="4" id="KW-1185">Reference proteome</keyword>
<reference evidence="3 4" key="1">
    <citation type="journal article" date="2014" name="Genome Biol. Evol.">
        <title>Comparative genomics and transcriptomics analyses reveal divergent lifestyle features of nematode endoparasitic fungus Hirsutella minnesotensis.</title>
        <authorList>
            <person name="Lai Y."/>
            <person name="Liu K."/>
            <person name="Zhang X."/>
            <person name="Zhang X."/>
            <person name="Li K."/>
            <person name="Wang N."/>
            <person name="Shu C."/>
            <person name="Wu Y."/>
            <person name="Wang C."/>
            <person name="Bushley K.E."/>
            <person name="Xiang M."/>
            <person name="Liu X."/>
        </authorList>
    </citation>
    <scope>NUCLEOTIDE SEQUENCE [LARGE SCALE GENOMIC DNA]</scope>
    <source>
        <strain evidence="3 4">3608</strain>
    </source>
</reference>
<evidence type="ECO:0000313" key="4">
    <source>
        <dbReference type="Proteomes" id="UP000054481"/>
    </source>
</evidence>
<proteinExistence type="predicted"/>
<accession>A0A0F7ZII1</accession>
<name>A0A0F7ZII1_9HYPO</name>
<keyword evidence="1" id="KW-0521">NADP</keyword>
<evidence type="ECO:0000256" key="2">
    <source>
        <dbReference type="SAM" id="MobiDB-lite"/>
    </source>
</evidence>
<dbReference type="AlphaFoldDB" id="A0A0F7ZII1"/>
<sequence length="296" mass="30953">MSEQAVAGSGRPTLGNPASIRPIRGLHGKVAIVTGAGTLTDERGNGGAIATLLAEDGATVLCVDRDKDLAMRTVSLLKDEGLRAFASCADVTIEADCDRVVQEAVDQFGRVDILINNVGVLGPPGTAETTDVGAWARGLELNVTSMMLMAKHAVPAMLRNEPKPHERGIRGSIVNMGSVAGLRGGTPSLLYPTSKGAVVNMTRAMAAHHGSRGIRVNCVCMVYSPMVSTAGEGMSAEMREARRKRSLLQTEGNVWDCAAAVRFLAGGEARWITGTILTVDAGATCVTSIAWPEEAS</sequence>
<dbReference type="OrthoDB" id="1393670at2759"/>
<dbReference type="InterPro" id="IPR036291">
    <property type="entry name" value="NAD(P)-bd_dom_sf"/>
</dbReference>
<dbReference type="Proteomes" id="UP000054481">
    <property type="component" value="Unassembled WGS sequence"/>
</dbReference>
<feature type="region of interest" description="Disordered" evidence="2">
    <location>
        <begin position="1"/>
        <end position="20"/>
    </location>
</feature>
<dbReference type="Pfam" id="PF13561">
    <property type="entry name" value="adh_short_C2"/>
    <property type="match status" value="1"/>
</dbReference>
<gene>
    <name evidence="3" type="ORF">HIM_06839</name>
</gene>
<dbReference type="PANTHER" id="PTHR42820:SF1">
    <property type="entry name" value="SHORT-CHAIN DEHYDROGENASE_REDUCTASE FAMILY PROTEIN"/>
    <property type="match status" value="1"/>
</dbReference>
<dbReference type="PROSITE" id="PS00061">
    <property type="entry name" value="ADH_SHORT"/>
    <property type="match status" value="1"/>
</dbReference>
<dbReference type="PANTHER" id="PTHR42820">
    <property type="entry name" value="SHORT-CHAIN DEHYDROGENASE REDUCTASE"/>
    <property type="match status" value="1"/>
</dbReference>
<dbReference type="PRINTS" id="PR00081">
    <property type="entry name" value="GDHRDH"/>
</dbReference>
<dbReference type="EMBL" id="KQ030532">
    <property type="protein sequence ID" value="KJZ73721.1"/>
    <property type="molecule type" value="Genomic_DNA"/>
</dbReference>
<evidence type="ECO:0000313" key="3">
    <source>
        <dbReference type="EMBL" id="KJZ73721.1"/>
    </source>
</evidence>
<protein>
    <submittedName>
        <fullName evidence="3">Uncharacterized protein</fullName>
    </submittedName>
</protein>
<dbReference type="PRINTS" id="PR00080">
    <property type="entry name" value="SDRFAMILY"/>
</dbReference>
<dbReference type="Gene3D" id="3.40.50.720">
    <property type="entry name" value="NAD(P)-binding Rossmann-like Domain"/>
    <property type="match status" value="1"/>
</dbReference>
<dbReference type="InterPro" id="IPR002347">
    <property type="entry name" value="SDR_fam"/>
</dbReference>
<dbReference type="SUPFAM" id="SSF51735">
    <property type="entry name" value="NAD(P)-binding Rossmann-fold domains"/>
    <property type="match status" value="1"/>
</dbReference>
<organism evidence="3 4">
    <name type="scientific">Hirsutella minnesotensis 3608</name>
    <dbReference type="NCBI Taxonomy" id="1043627"/>
    <lineage>
        <taxon>Eukaryota</taxon>
        <taxon>Fungi</taxon>
        <taxon>Dikarya</taxon>
        <taxon>Ascomycota</taxon>
        <taxon>Pezizomycotina</taxon>
        <taxon>Sordariomycetes</taxon>
        <taxon>Hypocreomycetidae</taxon>
        <taxon>Hypocreales</taxon>
        <taxon>Ophiocordycipitaceae</taxon>
        <taxon>Hirsutella</taxon>
    </lineage>
</organism>
<dbReference type="FunFam" id="3.40.50.720:FF:000084">
    <property type="entry name" value="Short-chain dehydrogenase reductase"/>
    <property type="match status" value="1"/>
</dbReference>
<dbReference type="CDD" id="cd05233">
    <property type="entry name" value="SDR_c"/>
    <property type="match status" value="1"/>
</dbReference>
<evidence type="ECO:0000256" key="1">
    <source>
        <dbReference type="ARBA" id="ARBA00022857"/>
    </source>
</evidence>